<reference evidence="1" key="1">
    <citation type="submission" date="2022-10" db="EMBL/GenBank/DDBJ databases">
        <title>Genome Sequence of Xylaria curta.</title>
        <authorList>
            <person name="Buettner E."/>
        </authorList>
    </citation>
    <scope>NUCLEOTIDE SEQUENCE</scope>
    <source>
        <strain evidence="1">Babe10</strain>
    </source>
</reference>
<proteinExistence type="predicted"/>
<evidence type="ECO:0000313" key="2">
    <source>
        <dbReference type="Proteomes" id="UP001143856"/>
    </source>
</evidence>
<name>A0ACC1PQ27_9PEZI</name>
<keyword evidence="2" id="KW-1185">Reference proteome</keyword>
<organism evidence="1 2">
    <name type="scientific">Xylaria curta</name>
    <dbReference type="NCBI Taxonomy" id="42375"/>
    <lineage>
        <taxon>Eukaryota</taxon>
        <taxon>Fungi</taxon>
        <taxon>Dikarya</taxon>
        <taxon>Ascomycota</taxon>
        <taxon>Pezizomycotina</taxon>
        <taxon>Sordariomycetes</taxon>
        <taxon>Xylariomycetidae</taxon>
        <taxon>Xylariales</taxon>
        <taxon>Xylariaceae</taxon>
        <taxon>Xylaria</taxon>
    </lineage>
</organism>
<comment type="caution">
    <text evidence="1">The sequence shown here is derived from an EMBL/GenBank/DDBJ whole genome shotgun (WGS) entry which is preliminary data.</text>
</comment>
<protein>
    <submittedName>
        <fullName evidence="1">Uncharacterized protein</fullName>
    </submittedName>
</protein>
<accession>A0ACC1PQ27</accession>
<dbReference type="EMBL" id="JAPDGR010000016">
    <property type="protein sequence ID" value="KAJ2998820.1"/>
    <property type="molecule type" value="Genomic_DNA"/>
</dbReference>
<sequence>MWLTNLRENSEEDERNALSTGQSSFPITSRAQLPSTIGFHRSQSRANVLEEIETSQYQYEMGSNSHHFESPYLARPTFPYVSDNRTDSGYDSRASLPNPDSPRLAILDSSLSVRGSDTPYSGFASLSHGGLDNFVSEIAVELAAGLPRSIPTHLLPDLSSTLPQLLTVYRRQISDAVTGAFQKEDDNALPLDRQSPTDTMLLDEKISMWQRTADTDEGFEYFPGVQEYRDEMLSSPAYNWLMSTISKVLCLDTFNGDTTAQSVRYSILSVLGDSDGNNIEQRSKRYYVTFRAPRLRTGSKQELTHTIALVGCETQAYATTCGDYAQLVWPESGPQMLELLAAVGQNDHAGPHTCTLFDSTEVTITTPIEQDTMEVAVAGLIDSIAEVGEQLAWLSAALNSSCESSDQICLTFSEPLWIRLSSPPTASNTHGSVPNDGGVAGFVLAYLLPRRLLTSGHLIGTSRQGRCWTSLFGELTLVKGFPIPRRPEPGTGVEIPLPMMAALAGSQKVSIFYGKLLIKGYSTALIPTRRCDEFVYWHTVSNENGDHLEFNDHRVKKILRSYPTGLTFGDLELSRHILGWCYNAVNNTGAQNAGYSIRWSGLGPPKAGLALEKVTIVAGMFVTGGASVIIGKKAKAVHLRSRDDYTMRLSVTSKIPSKSLSLYDPSEFKEPFGADQGRDAAIAALTNPENLKIPLYAKPESSEEEITTNEMGIQTRILHRTKSSYCLKDRIESICDVLEQIMAYQADVADQDGVGFRLRSTPRRHLEGFDFMDIATDEDPIRPRMIDLRSSGKGWVDFTRALHAITLFGSGFGELIQPLASQGLTHQTCASCCEIPKGQDYLAVCVRDIQDILQKKGSTSTIPWRLIDNIYWHTPDKSFEHCSTTGRSCTTHDRVQVLLPATFPKLWGRNFKSPPDLKLAPMGALLFGHSTRFPLRWSDRGDPEEGHLDQDVQEMESSFQDSGIGTNSASSGLDASDGSLSRSPASPSQGAVGSTEGILSEEKQPIKRRRLEKEPAEPGRSSEAHFSNQPGRPPCHGGNGRLMGTFLGPIPPWRKRSSPQEDSR</sequence>
<evidence type="ECO:0000313" key="1">
    <source>
        <dbReference type="EMBL" id="KAJ2998820.1"/>
    </source>
</evidence>
<dbReference type="Proteomes" id="UP001143856">
    <property type="component" value="Unassembled WGS sequence"/>
</dbReference>
<gene>
    <name evidence="1" type="ORF">NUW58_g208</name>
</gene>